<dbReference type="InterPro" id="IPR009078">
    <property type="entry name" value="Ferritin-like_SF"/>
</dbReference>
<dbReference type="Pfam" id="PF03232">
    <property type="entry name" value="COQ7"/>
    <property type="match status" value="1"/>
</dbReference>
<dbReference type="RefSeq" id="WP_257511611.1">
    <property type="nucleotide sequence ID" value="NZ_JANKHG010000016.1"/>
</dbReference>
<feature type="binding site" evidence="9">
    <location>
        <position position="191"/>
    </location>
    <ligand>
        <name>Fe cation</name>
        <dbReference type="ChEBI" id="CHEBI:24875"/>
        <label>1</label>
    </ligand>
</feature>
<protein>
    <recommendedName>
        <fullName evidence="9">3-demethoxyubiquinol 3-hydroxylase</fullName>
        <shortName evidence="9">DMQ hydroxylase</shortName>
        <ecNumber evidence="9">1.14.99.60</ecNumber>
    </recommendedName>
    <alternativeName>
        <fullName evidence="9">2-nonaprenyl-3-methyl-6-methoxy-1,4-benzoquinol hydroxylase</fullName>
    </alternativeName>
</protein>
<sequence>MPNQPPKFLGFRGLPPLPKLPSLDAVIGEVDKALKTLAATPVAQRPNPAGRGLATDQLSNAEKDQVIGLMRVNHVGEICAQALYQAQSLASNDPEKKALFDHAAKEEADHLAWTQERLDQLGARPSLLNPFWYGGAFALGFVAGTLGDKVSLGFMAETEKQVEKHLNDHLGRLPAGDVQSRAILEQMRQDEIEHGQTAIEQGANVLPMPVKLAMTAMSKVMTTLAQKI</sequence>
<organism evidence="10 11">
    <name type="scientific">Limnobacter parvus</name>
    <dbReference type="NCBI Taxonomy" id="2939690"/>
    <lineage>
        <taxon>Bacteria</taxon>
        <taxon>Pseudomonadati</taxon>
        <taxon>Pseudomonadota</taxon>
        <taxon>Betaproteobacteria</taxon>
        <taxon>Burkholderiales</taxon>
        <taxon>Burkholderiaceae</taxon>
        <taxon>Limnobacter</taxon>
    </lineage>
</organism>
<feature type="binding site" evidence="9">
    <location>
        <position position="107"/>
    </location>
    <ligand>
        <name>Fe cation</name>
        <dbReference type="ChEBI" id="CHEBI:24875"/>
        <label>1</label>
    </ligand>
</feature>
<comment type="caution">
    <text evidence="10">The sequence shown here is derived from an EMBL/GenBank/DDBJ whole genome shotgun (WGS) entry which is preliminary data.</text>
</comment>
<evidence type="ECO:0000256" key="6">
    <source>
        <dbReference type="ARBA" id="ARBA00023004"/>
    </source>
</evidence>
<keyword evidence="6 9" id="KW-0408">Iron</keyword>
<keyword evidence="3 9" id="KW-0831">Ubiquinone biosynthesis</keyword>
<keyword evidence="4 9" id="KW-0479">Metal-binding</keyword>
<evidence type="ECO:0000256" key="2">
    <source>
        <dbReference type="ARBA" id="ARBA00022475"/>
    </source>
</evidence>
<evidence type="ECO:0000256" key="5">
    <source>
        <dbReference type="ARBA" id="ARBA00023002"/>
    </source>
</evidence>
<gene>
    <name evidence="9 10" type="primary">coq7</name>
    <name evidence="10" type="ORF">NSP04_06915</name>
</gene>
<keyword evidence="5 9" id="KW-0560">Oxidoreductase</keyword>
<name>A0ABT1XGI4_9BURK</name>
<comment type="catalytic activity">
    <reaction evidence="9">
        <text>a 5-methoxy-2-methyl-3-(all-trans-polyprenyl)benzene-1,4-diol + AH2 + O2 = a 3-demethylubiquinol + A + H2O</text>
        <dbReference type="Rhea" id="RHEA:50908"/>
        <dbReference type="Rhea" id="RHEA-COMP:10859"/>
        <dbReference type="Rhea" id="RHEA-COMP:10914"/>
        <dbReference type="ChEBI" id="CHEBI:13193"/>
        <dbReference type="ChEBI" id="CHEBI:15377"/>
        <dbReference type="ChEBI" id="CHEBI:15379"/>
        <dbReference type="ChEBI" id="CHEBI:17499"/>
        <dbReference type="ChEBI" id="CHEBI:84167"/>
        <dbReference type="ChEBI" id="CHEBI:84422"/>
        <dbReference type="EC" id="1.14.99.60"/>
    </reaction>
</comment>
<reference evidence="10" key="1">
    <citation type="submission" date="2022-07" db="EMBL/GenBank/DDBJ databases">
        <authorList>
            <person name="Xamxidin M."/>
        </authorList>
    </citation>
    <scope>NUCLEOTIDE SEQUENCE</scope>
    <source>
        <strain evidence="10">YS8-69</strain>
    </source>
</reference>
<dbReference type="PANTHER" id="PTHR11237:SF4">
    <property type="entry name" value="5-DEMETHOXYUBIQUINONE HYDROXYLASE, MITOCHONDRIAL"/>
    <property type="match status" value="1"/>
</dbReference>
<feature type="binding site" evidence="9">
    <location>
        <position position="107"/>
    </location>
    <ligand>
        <name>Fe cation</name>
        <dbReference type="ChEBI" id="CHEBI:24875"/>
        <label>2</label>
    </ligand>
</feature>
<accession>A0ABT1XGI4</accession>
<feature type="binding site" evidence="9">
    <location>
        <position position="194"/>
    </location>
    <ligand>
        <name>Fe cation</name>
        <dbReference type="ChEBI" id="CHEBI:24875"/>
        <label>2</label>
    </ligand>
</feature>
<comment type="pathway">
    <text evidence="1 9">Cofactor biosynthesis; ubiquinone biosynthesis.</text>
</comment>
<keyword evidence="8 9" id="KW-0472">Membrane</keyword>
<evidence type="ECO:0000256" key="7">
    <source>
        <dbReference type="ARBA" id="ARBA00023033"/>
    </source>
</evidence>
<feature type="binding site" evidence="9">
    <location>
        <position position="159"/>
    </location>
    <ligand>
        <name>Fe cation</name>
        <dbReference type="ChEBI" id="CHEBI:24875"/>
        <label>2</label>
    </ligand>
</feature>
<evidence type="ECO:0000256" key="9">
    <source>
        <dbReference type="HAMAP-Rule" id="MF_01658"/>
    </source>
</evidence>
<dbReference type="Proteomes" id="UP001165267">
    <property type="component" value="Unassembled WGS sequence"/>
</dbReference>
<dbReference type="SUPFAM" id="SSF47240">
    <property type="entry name" value="Ferritin-like"/>
    <property type="match status" value="1"/>
</dbReference>
<feature type="binding site" evidence="9">
    <location>
        <position position="77"/>
    </location>
    <ligand>
        <name>Fe cation</name>
        <dbReference type="ChEBI" id="CHEBI:24875"/>
        <label>1</label>
    </ligand>
</feature>
<keyword evidence="2 9" id="KW-1003">Cell membrane</keyword>
<evidence type="ECO:0000313" key="11">
    <source>
        <dbReference type="Proteomes" id="UP001165267"/>
    </source>
</evidence>
<dbReference type="EC" id="1.14.99.60" evidence="9"/>
<dbReference type="InterPro" id="IPR047809">
    <property type="entry name" value="COQ7_proteobact"/>
</dbReference>
<feature type="binding site" evidence="9">
    <location>
        <position position="191"/>
    </location>
    <ligand>
        <name>Fe cation</name>
        <dbReference type="ChEBI" id="CHEBI:24875"/>
        <label>2</label>
    </ligand>
</feature>
<dbReference type="EMBL" id="JANKHG010000016">
    <property type="protein sequence ID" value="MCR2746375.1"/>
    <property type="molecule type" value="Genomic_DNA"/>
</dbReference>
<evidence type="ECO:0000256" key="8">
    <source>
        <dbReference type="ARBA" id="ARBA00023136"/>
    </source>
</evidence>
<evidence type="ECO:0000256" key="3">
    <source>
        <dbReference type="ARBA" id="ARBA00022688"/>
    </source>
</evidence>
<feature type="binding site" evidence="9">
    <location>
        <position position="110"/>
    </location>
    <ligand>
        <name>Fe cation</name>
        <dbReference type="ChEBI" id="CHEBI:24875"/>
        <label>1</label>
    </ligand>
</feature>
<dbReference type="PANTHER" id="PTHR11237">
    <property type="entry name" value="COENZYME Q10 BIOSYNTHESIS PROTEIN 7"/>
    <property type="match status" value="1"/>
</dbReference>
<dbReference type="InterPro" id="IPR012347">
    <property type="entry name" value="Ferritin-like"/>
</dbReference>
<evidence type="ECO:0000313" key="10">
    <source>
        <dbReference type="EMBL" id="MCR2746375.1"/>
    </source>
</evidence>
<comment type="function">
    <text evidence="9">Catalyzes the hydroxylation of 2-nonaprenyl-3-methyl-6-methoxy-1,4-benzoquinol during ubiquinone biosynthesis.</text>
</comment>
<keyword evidence="7 9" id="KW-0503">Monooxygenase</keyword>
<dbReference type="InterPro" id="IPR011566">
    <property type="entry name" value="Ubq_synth_Coq7"/>
</dbReference>
<keyword evidence="11" id="KW-1185">Reference proteome</keyword>
<evidence type="ECO:0000256" key="1">
    <source>
        <dbReference type="ARBA" id="ARBA00004749"/>
    </source>
</evidence>
<proteinExistence type="inferred from homology"/>
<dbReference type="NCBIfam" id="NF033656">
    <property type="entry name" value="DMQ_monoox_COQ7"/>
    <property type="match status" value="1"/>
</dbReference>
<dbReference type="GO" id="GO:0004497">
    <property type="term" value="F:monooxygenase activity"/>
    <property type="evidence" value="ECO:0007669"/>
    <property type="project" value="UniProtKB-KW"/>
</dbReference>
<dbReference type="HAMAP" id="MF_01658">
    <property type="entry name" value="COQ7"/>
    <property type="match status" value="1"/>
</dbReference>
<dbReference type="CDD" id="cd01042">
    <property type="entry name" value="DMQH"/>
    <property type="match status" value="1"/>
</dbReference>
<comment type="subcellular location">
    <subcellularLocation>
        <location evidence="9">Cell membrane</location>
        <topology evidence="9">Peripheral membrane protein</topology>
    </subcellularLocation>
</comment>
<comment type="cofactor">
    <cofactor evidence="9">
        <name>Fe cation</name>
        <dbReference type="ChEBI" id="CHEBI:24875"/>
    </cofactor>
    <text evidence="9">Binds 2 iron ions per subunit.</text>
</comment>
<comment type="similarity">
    <text evidence="9">Belongs to the COQ7 family.</text>
</comment>
<evidence type="ECO:0000256" key="4">
    <source>
        <dbReference type="ARBA" id="ARBA00022723"/>
    </source>
</evidence>
<dbReference type="Gene3D" id="1.20.1260.10">
    <property type="match status" value="1"/>
</dbReference>